<dbReference type="Proteomes" id="UP000050790">
    <property type="component" value="Unassembled WGS sequence"/>
</dbReference>
<dbReference type="WBParaSite" id="SMRG1_450.1">
    <property type="protein sequence ID" value="SMRG1_450.1"/>
    <property type="gene ID" value="SMRG1_450"/>
</dbReference>
<sequence length="190" mass="20620">MMPGIVMDRNTGSTIGTTPHGRWIDQQQYLVETYRQIRTNLGQLEAEIEAARLRVTDWTRLRRHPSRSRSLSHASVSTTASSLLSCSTFESGATDASFLNVTTDGTTGSSCHSSCSSTCGIQLPSEMAAKLSAATLISAFLAASHDFTQDKTQDSTISDNLEQPIRARTPDQCSSSNRSRSNRSISPSSR</sequence>
<dbReference type="AlphaFoldDB" id="A0AA84ZSR9"/>
<accession>A0AA84ZSR9</accession>
<evidence type="ECO:0000313" key="4">
    <source>
        <dbReference type="WBParaSite" id="SMRG1_450.1"/>
    </source>
</evidence>
<feature type="coiled-coil region" evidence="1">
    <location>
        <begin position="34"/>
        <end position="61"/>
    </location>
</feature>
<evidence type="ECO:0000256" key="1">
    <source>
        <dbReference type="SAM" id="Coils"/>
    </source>
</evidence>
<evidence type="ECO:0000256" key="2">
    <source>
        <dbReference type="SAM" id="MobiDB-lite"/>
    </source>
</evidence>
<name>A0AA84ZSR9_9TREM</name>
<organism evidence="3 4">
    <name type="scientific">Schistosoma margrebowiei</name>
    <dbReference type="NCBI Taxonomy" id="48269"/>
    <lineage>
        <taxon>Eukaryota</taxon>
        <taxon>Metazoa</taxon>
        <taxon>Spiralia</taxon>
        <taxon>Lophotrochozoa</taxon>
        <taxon>Platyhelminthes</taxon>
        <taxon>Trematoda</taxon>
        <taxon>Digenea</taxon>
        <taxon>Strigeidida</taxon>
        <taxon>Schistosomatoidea</taxon>
        <taxon>Schistosomatidae</taxon>
        <taxon>Schistosoma</taxon>
    </lineage>
</organism>
<feature type="compositionally biased region" description="Low complexity" evidence="2">
    <location>
        <begin position="174"/>
        <end position="190"/>
    </location>
</feature>
<proteinExistence type="predicted"/>
<reference evidence="4" key="1">
    <citation type="submission" date="2023-11" db="UniProtKB">
        <authorList>
            <consortium name="WormBaseParasite"/>
        </authorList>
    </citation>
    <scope>IDENTIFICATION</scope>
</reference>
<evidence type="ECO:0000313" key="3">
    <source>
        <dbReference type="Proteomes" id="UP000050790"/>
    </source>
</evidence>
<protein>
    <submittedName>
        <fullName evidence="4">Uncharacterized protein</fullName>
    </submittedName>
</protein>
<feature type="region of interest" description="Disordered" evidence="2">
    <location>
        <begin position="151"/>
        <end position="190"/>
    </location>
</feature>
<keyword evidence="1" id="KW-0175">Coiled coil</keyword>